<proteinExistence type="inferred from homology"/>
<evidence type="ECO:0000313" key="4">
    <source>
        <dbReference type="Proteomes" id="UP000829401"/>
    </source>
</evidence>
<dbReference type="SUPFAM" id="SSF64005">
    <property type="entry name" value="Undecaprenyl diphosphate synthase"/>
    <property type="match status" value="1"/>
</dbReference>
<protein>
    <recommendedName>
        <fullName evidence="2">Isoprenyl transferase</fullName>
        <ecNumber evidence="2">2.5.1.-</ecNumber>
    </recommendedName>
</protein>
<dbReference type="RefSeq" id="WP_031218594.1">
    <property type="nucleotide sequence ID" value="NZ_AURB01000129.1"/>
</dbReference>
<keyword evidence="1 2" id="KW-0808">Transferase</keyword>
<dbReference type="NCBIfam" id="TIGR00055">
    <property type="entry name" value="uppS"/>
    <property type="match status" value="1"/>
</dbReference>
<dbReference type="GO" id="GO:0016094">
    <property type="term" value="P:polyprenol biosynthetic process"/>
    <property type="evidence" value="ECO:0007669"/>
    <property type="project" value="TreeGrafter"/>
</dbReference>
<feature type="binding site" evidence="2">
    <location>
        <begin position="210"/>
        <end position="212"/>
    </location>
    <ligand>
        <name>substrate</name>
    </ligand>
</feature>
<feature type="binding site" evidence="2">
    <location>
        <position position="204"/>
    </location>
    <ligand>
        <name>substrate</name>
    </ligand>
</feature>
<dbReference type="Gene3D" id="3.40.1180.10">
    <property type="entry name" value="Decaprenyl diphosphate synthase-like"/>
    <property type="match status" value="1"/>
</dbReference>
<dbReference type="KEGG" id="aaco:K1I37_10230"/>
<feature type="binding site" evidence="2">
    <location>
        <position position="36"/>
    </location>
    <ligand>
        <name>Mg(2+)</name>
        <dbReference type="ChEBI" id="CHEBI:18420"/>
    </ligand>
</feature>
<dbReference type="PANTHER" id="PTHR10291">
    <property type="entry name" value="DEHYDRODOLICHYL DIPHOSPHATE SYNTHASE FAMILY MEMBER"/>
    <property type="match status" value="1"/>
</dbReference>
<feature type="binding site" evidence="2">
    <location>
        <begin position="81"/>
        <end position="83"/>
    </location>
    <ligand>
        <name>substrate</name>
    </ligand>
</feature>
<evidence type="ECO:0000313" key="3">
    <source>
        <dbReference type="EMBL" id="UNO47132.1"/>
    </source>
</evidence>
<dbReference type="Proteomes" id="UP000829401">
    <property type="component" value="Chromosome"/>
</dbReference>
<comment type="subunit">
    <text evidence="2">Homodimer.</text>
</comment>
<feature type="binding site" evidence="2">
    <location>
        <position position="85"/>
    </location>
    <ligand>
        <name>substrate</name>
    </ligand>
</feature>
<dbReference type="PROSITE" id="PS01066">
    <property type="entry name" value="UPP_SYNTHASE"/>
    <property type="match status" value="1"/>
</dbReference>
<feature type="binding site" evidence="2">
    <location>
        <position position="41"/>
    </location>
    <ligand>
        <name>substrate</name>
    </ligand>
</feature>
<feature type="binding site" evidence="2">
    <location>
        <position position="53"/>
    </location>
    <ligand>
        <name>substrate</name>
    </ligand>
</feature>
<evidence type="ECO:0000256" key="1">
    <source>
        <dbReference type="ARBA" id="ARBA00022679"/>
    </source>
</evidence>
<dbReference type="GO" id="GO:0030145">
    <property type="term" value="F:manganese ion binding"/>
    <property type="evidence" value="ECO:0007669"/>
    <property type="project" value="TreeGrafter"/>
</dbReference>
<organism evidence="3 4">
    <name type="scientific">Alicyclobacillus acidoterrestris (strain ATCC 49025 / DSM 3922 / CIP 106132 / NCIMB 13137 / GD3B)</name>
    <dbReference type="NCBI Taxonomy" id="1356854"/>
    <lineage>
        <taxon>Bacteria</taxon>
        <taxon>Bacillati</taxon>
        <taxon>Bacillota</taxon>
        <taxon>Bacilli</taxon>
        <taxon>Bacillales</taxon>
        <taxon>Alicyclobacillaceae</taxon>
        <taxon>Alicyclobacillus</taxon>
    </lineage>
</organism>
<name>A0A9E6ZEN3_ALIAG</name>
<comment type="cofactor">
    <cofactor evidence="2">
        <name>Mg(2+)</name>
        <dbReference type="ChEBI" id="CHEBI:18420"/>
    </cofactor>
    <text evidence="2">Binds 2 magnesium ions per subunit.</text>
</comment>
<feature type="binding site" evidence="2">
    <location>
        <position position="49"/>
    </location>
    <ligand>
        <name>substrate</name>
    </ligand>
</feature>
<keyword evidence="2" id="KW-0479">Metal-binding</keyword>
<dbReference type="FunFam" id="3.40.1180.10:FF:000001">
    <property type="entry name" value="(2E,6E)-farnesyl-diphosphate-specific ditrans,polycis-undecaprenyl-diphosphate synthase"/>
    <property type="match status" value="1"/>
</dbReference>
<dbReference type="EMBL" id="CP080467">
    <property type="protein sequence ID" value="UNO47132.1"/>
    <property type="molecule type" value="Genomic_DNA"/>
</dbReference>
<dbReference type="NCBIfam" id="NF011405">
    <property type="entry name" value="PRK14830.1"/>
    <property type="match status" value="1"/>
</dbReference>
<reference evidence="4" key="1">
    <citation type="journal article" date="2022" name="G3 (Bethesda)">
        <title>Unveiling the complete genome sequence of Alicyclobacillus acidoterrestris DSM 3922T, a taint-producing strain.</title>
        <authorList>
            <person name="Leonardo I.C."/>
            <person name="Barreto Crespo M.T."/>
            <person name="Gaspar F.B."/>
        </authorList>
    </citation>
    <scope>NUCLEOTIDE SEQUENCE [LARGE SCALE GENOMIC DNA]</scope>
    <source>
        <strain evidence="4">DSM 3922</strain>
    </source>
</reference>
<feature type="binding site" evidence="2">
    <location>
        <begin position="37"/>
        <end position="40"/>
    </location>
    <ligand>
        <name>substrate</name>
    </ligand>
</feature>
<dbReference type="PANTHER" id="PTHR10291:SF0">
    <property type="entry name" value="DEHYDRODOLICHYL DIPHOSPHATE SYNTHASE 2"/>
    <property type="match status" value="1"/>
</dbReference>
<accession>A0A9E6ZEN3</accession>
<dbReference type="CDD" id="cd00475">
    <property type="entry name" value="Cis_IPPS"/>
    <property type="match status" value="1"/>
</dbReference>
<dbReference type="GO" id="GO:0005829">
    <property type="term" value="C:cytosol"/>
    <property type="evidence" value="ECO:0007669"/>
    <property type="project" value="TreeGrafter"/>
</dbReference>
<dbReference type="AlphaFoldDB" id="A0A9E6ZEN3"/>
<feature type="active site" evidence="2">
    <location>
        <position position="36"/>
    </location>
</feature>
<dbReference type="EC" id="2.5.1.-" evidence="2"/>
<keyword evidence="4" id="KW-1185">Reference proteome</keyword>
<feature type="active site" description="Proton acceptor" evidence="2">
    <location>
        <position position="84"/>
    </location>
</feature>
<dbReference type="Pfam" id="PF01255">
    <property type="entry name" value="Prenyltransf"/>
    <property type="match status" value="1"/>
</dbReference>
<comment type="function">
    <text evidence="2">Catalyzes the condensation of isopentenyl diphosphate (IPP) with allylic pyrophosphates generating different type of terpenoids.</text>
</comment>
<feature type="binding site" evidence="2">
    <location>
        <position position="87"/>
    </location>
    <ligand>
        <name>substrate</name>
    </ligand>
</feature>
<gene>
    <name evidence="3" type="ORF">K1I37_10230</name>
</gene>
<evidence type="ECO:0000256" key="2">
    <source>
        <dbReference type="HAMAP-Rule" id="MF_01139"/>
    </source>
</evidence>
<sequence length="257" mass="29407">MRDLFKGWGRGQRASATTVEHPPLKIKPRHVGIIMDGNGRWARKRGLPRMAGHRAGMIAMREVIRACDDFGIECVTLYAFSTENWKRPMPEVEYLMHLPEQFFRSEIDELVSRGVRVRFMGDTSALPPYTQETVRNSLERTAENTGMTVNFALNYGGRAELMSAMSRFAQAVAKGDLGVEDLTEERFESYLDTAGLPPLDLVIRTSGEIRLSNFLIWQAAYAELWFTDVLWPDFRKDDLYQAILDFGGRKRRYGDVE</sequence>
<dbReference type="GO" id="GO:0008834">
    <property type="term" value="F:ditrans,polycis-undecaprenyl-diphosphate synthase [(2E,6E)-farnesyl-diphosphate specific] activity"/>
    <property type="evidence" value="ECO:0007669"/>
    <property type="project" value="TreeGrafter"/>
</dbReference>
<dbReference type="InterPro" id="IPR036424">
    <property type="entry name" value="UPP_synth-like_sf"/>
</dbReference>
<feature type="binding site" evidence="2">
    <location>
        <position position="223"/>
    </location>
    <ligand>
        <name>Mg(2+)</name>
        <dbReference type="ChEBI" id="CHEBI:18420"/>
    </ligand>
</feature>
<comment type="similarity">
    <text evidence="2">Belongs to the UPP synthase family.</text>
</comment>
<keyword evidence="2" id="KW-0460">Magnesium</keyword>
<dbReference type="GO" id="GO:0000287">
    <property type="term" value="F:magnesium ion binding"/>
    <property type="evidence" value="ECO:0007669"/>
    <property type="project" value="UniProtKB-UniRule"/>
</dbReference>
<dbReference type="InterPro" id="IPR018520">
    <property type="entry name" value="UPP_synth-like_CS"/>
</dbReference>
<dbReference type="InterPro" id="IPR001441">
    <property type="entry name" value="UPP_synth-like"/>
</dbReference>
<dbReference type="HAMAP" id="MF_01139">
    <property type="entry name" value="ISPT"/>
    <property type="match status" value="1"/>
</dbReference>